<name>A0A8J8MNK3_9FIRM</name>
<dbReference type="AlphaFoldDB" id="A0A8J8MNK3"/>
<accession>A0A8J8MNK3</accession>
<sequence length="357" mass="41446">MLYKLDWEKTQQKFKEYWAKENHDRPLISITAPRDGYKKNLPKAPEKLEERWLDTDYVIKRGRENMAATYYGGEAFPMNWPNLGPDIFGATFGCDIIFEEDTSYAKPIIDNWHDQPLVFDPQNKWWQKMMHMTEAMVADAKGDYFVGITDLHAGADGLVSLRGPENLCLDLYDHLEVVKKALFQLLPVFQKQLDTLYDMTTKNLAGSSNWMGVWHPEKWYVTSSDFICMISEEQFEHFVLPELLEEINWLSERTIFHLDGPGALKHLDRLLEIPNLSGIQWVYGAGQPTAAHWVPILKKIQNAGKLIQVEIVPEDLDVLLEELNPEGVMYFTKPRQTEEEAKAIIKKMENAYKKKLY</sequence>
<reference evidence="1" key="1">
    <citation type="submission" date="2020-07" db="EMBL/GenBank/DDBJ databases">
        <title>Vallitalea pronyensis genome.</title>
        <authorList>
            <person name="Postec A."/>
        </authorList>
    </citation>
    <scope>NUCLEOTIDE SEQUENCE</scope>
    <source>
        <strain evidence="1">FatNI3</strain>
    </source>
</reference>
<proteinExistence type="predicted"/>
<dbReference type="EMBL" id="CP058649">
    <property type="protein sequence ID" value="QUI24739.1"/>
    <property type="molecule type" value="Genomic_DNA"/>
</dbReference>
<organism evidence="1 2">
    <name type="scientific">Vallitalea pronyensis</name>
    <dbReference type="NCBI Taxonomy" id="1348613"/>
    <lineage>
        <taxon>Bacteria</taxon>
        <taxon>Bacillati</taxon>
        <taxon>Bacillota</taxon>
        <taxon>Clostridia</taxon>
        <taxon>Lachnospirales</taxon>
        <taxon>Vallitaleaceae</taxon>
        <taxon>Vallitalea</taxon>
    </lineage>
</organism>
<dbReference type="RefSeq" id="WP_212695434.1">
    <property type="nucleotide sequence ID" value="NZ_CP058649.1"/>
</dbReference>
<dbReference type="KEGG" id="vpy:HZI73_21625"/>
<protein>
    <submittedName>
        <fullName evidence="1">Trimethylamine corrinoid protein 2</fullName>
    </submittedName>
</protein>
<dbReference type="Proteomes" id="UP000683246">
    <property type="component" value="Chromosome"/>
</dbReference>
<evidence type="ECO:0000313" key="1">
    <source>
        <dbReference type="EMBL" id="QUI24739.1"/>
    </source>
</evidence>
<gene>
    <name evidence="1" type="ORF">HZI73_21625</name>
</gene>
<dbReference type="InterPro" id="IPR038071">
    <property type="entry name" value="UROD/MetE-like_sf"/>
</dbReference>
<keyword evidence="2" id="KW-1185">Reference proteome</keyword>
<evidence type="ECO:0000313" key="2">
    <source>
        <dbReference type="Proteomes" id="UP000683246"/>
    </source>
</evidence>
<dbReference type="Gene3D" id="3.20.20.210">
    <property type="match status" value="1"/>
</dbReference>